<dbReference type="Proteomes" id="UP001203058">
    <property type="component" value="Unassembled WGS sequence"/>
</dbReference>
<evidence type="ECO:0000313" key="2">
    <source>
        <dbReference type="Proteomes" id="UP001203058"/>
    </source>
</evidence>
<protein>
    <submittedName>
        <fullName evidence="1">Uncharacterized protein</fullName>
    </submittedName>
</protein>
<evidence type="ECO:0000313" key="1">
    <source>
        <dbReference type="EMBL" id="MCH8615898.1"/>
    </source>
</evidence>
<proteinExistence type="predicted"/>
<organism evidence="1 2">
    <name type="scientific">Sphingomonas telluris</name>
    <dbReference type="NCBI Taxonomy" id="2907998"/>
    <lineage>
        <taxon>Bacteria</taxon>
        <taxon>Pseudomonadati</taxon>
        <taxon>Pseudomonadota</taxon>
        <taxon>Alphaproteobacteria</taxon>
        <taxon>Sphingomonadales</taxon>
        <taxon>Sphingomonadaceae</taxon>
        <taxon>Sphingomonas</taxon>
    </lineage>
</organism>
<gene>
    <name evidence="1" type="ORF">LZ016_07270</name>
</gene>
<accession>A0ABS9VLQ1</accession>
<comment type="caution">
    <text evidence="1">The sequence shown here is derived from an EMBL/GenBank/DDBJ whole genome shotgun (WGS) entry which is preliminary data.</text>
</comment>
<reference evidence="1 2" key="1">
    <citation type="submission" date="2022-03" db="EMBL/GenBank/DDBJ databases">
        <authorList>
            <person name="Jo J.-H."/>
            <person name="Im W.-T."/>
        </authorList>
    </citation>
    <scope>NUCLEOTIDE SEQUENCE [LARGE SCALE GENOMIC DNA]</scope>
    <source>
        <strain evidence="1 2">SM33</strain>
    </source>
</reference>
<dbReference type="EMBL" id="JAKZHW010000001">
    <property type="protein sequence ID" value="MCH8615898.1"/>
    <property type="molecule type" value="Genomic_DNA"/>
</dbReference>
<name>A0ABS9VLQ1_9SPHN</name>
<sequence length="188" mass="21240">MPLAFPAPDYVGPNYRGLVVIAGNPGLAHAGIHHENDARMLRLQERVARGDQEAFEELMAFLPESMAHWPQMVNTDARRRLSFDIRDIAYVEVVKCATRPLGSNLPSLFRGTGILSRCWETHTSALIDALAPTHIVALWKPIIPTLRTLGYQFPSDQDRIGSYNGSRFVNLERRYADVVRVFDSFYGR</sequence>
<keyword evidence="2" id="KW-1185">Reference proteome</keyword>
<dbReference type="RefSeq" id="WP_241446734.1">
    <property type="nucleotide sequence ID" value="NZ_JAKZHW010000001.1"/>
</dbReference>